<reference evidence="1" key="1">
    <citation type="submission" date="2023-03" db="EMBL/GenBank/DDBJ databases">
        <title>Massive genome expansion in bonnet fungi (Mycena s.s.) driven by repeated elements and novel gene families across ecological guilds.</title>
        <authorList>
            <consortium name="Lawrence Berkeley National Laboratory"/>
            <person name="Harder C.B."/>
            <person name="Miyauchi S."/>
            <person name="Viragh M."/>
            <person name="Kuo A."/>
            <person name="Thoen E."/>
            <person name="Andreopoulos B."/>
            <person name="Lu D."/>
            <person name="Skrede I."/>
            <person name="Drula E."/>
            <person name="Henrissat B."/>
            <person name="Morin E."/>
            <person name="Kohler A."/>
            <person name="Barry K."/>
            <person name="LaButti K."/>
            <person name="Morin E."/>
            <person name="Salamov A."/>
            <person name="Lipzen A."/>
            <person name="Mereny Z."/>
            <person name="Hegedus B."/>
            <person name="Baldrian P."/>
            <person name="Stursova M."/>
            <person name="Weitz H."/>
            <person name="Taylor A."/>
            <person name="Grigoriev I.V."/>
            <person name="Nagy L.G."/>
            <person name="Martin F."/>
            <person name="Kauserud H."/>
        </authorList>
    </citation>
    <scope>NUCLEOTIDE SEQUENCE</scope>
    <source>
        <strain evidence="1">9144</strain>
    </source>
</reference>
<evidence type="ECO:0000313" key="2">
    <source>
        <dbReference type="Proteomes" id="UP001219525"/>
    </source>
</evidence>
<dbReference type="EMBL" id="JARJCW010000155">
    <property type="protein sequence ID" value="KAJ7190190.1"/>
    <property type="molecule type" value="Genomic_DNA"/>
</dbReference>
<dbReference type="Proteomes" id="UP001219525">
    <property type="component" value="Unassembled WGS sequence"/>
</dbReference>
<keyword evidence="2" id="KW-1185">Reference proteome</keyword>
<proteinExistence type="predicted"/>
<gene>
    <name evidence="1" type="ORF">GGX14DRAFT_580072</name>
</gene>
<accession>A0AAD6ULS1</accession>
<name>A0AAD6ULS1_9AGAR</name>
<sequence length="113" mass="12923">MLGVIGTAGVGALNHARFPSRARMCADYRAKKYEFDDVPDIFPQEAMLRQFIAWLNSESLELGGPFVEPLPIERGPRSLRILGDLNDWFDHDNYTRFDRLSASEWPKPGPPFR</sequence>
<comment type="caution">
    <text evidence="1">The sequence shown here is derived from an EMBL/GenBank/DDBJ whole genome shotgun (WGS) entry which is preliminary data.</text>
</comment>
<protein>
    <submittedName>
        <fullName evidence="1">Uncharacterized protein</fullName>
    </submittedName>
</protein>
<dbReference type="AlphaFoldDB" id="A0AAD6ULS1"/>
<organism evidence="1 2">
    <name type="scientific">Mycena pura</name>
    <dbReference type="NCBI Taxonomy" id="153505"/>
    <lineage>
        <taxon>Eukaryota</taxon>
        <taxon>Fungi</taxon>
        <taxon>Dikarya</taxon>
        <taxon>Basidiomycota</taxon>
        <taxon>Agaricomycotina</taxon>
        <taxon>Agaricomycetes</taxon>
        <taxon>Agaricomycetidae</taxon>
        <taxon>Agaricales</taxon>
        <taxon>Marasmiineae</taxon>
        <taxon>Mycenaceae</taxon>
        <taxon>Mycena</taxon>
    </lineage>
</organism>
<evidence type="ECO:0000313" key="1">
    <source>
        <dbReference type="EMBL" id="KAJ7190190.1"/>
    </source>
</evidence>